<keyword evidence="3" id="KW-1185">Reference proteome</keyword>
<feature type="region of interest" description="Disordered" evidence="1">
    <location>
        <begin position="62"/>
        <end position="83"/>
    </location>
</feature>
<dbReference type="AlphaFoldDB" id="A0A4Q0MPG7"/>
<dbReference type="Proteomes" id="UP000289708">
    <property type="component" value="Unassembled WGS sequence"/>
</dbReference>
<reference evidence="2 3" key="1">
    <citation type="submission" date="2018-12" db="EMBL/GenBank/DDBJ databases">
        <title>bacterium Hansschlegelia zhihuaiae S113.</title>
        <authorList>
            <person name="He J."/>
        </authorList>
    </citation>
    <scope>NUCLEOTIDE SEQUENCE [LARGE SCALE GENOMIC DNA]</scope>
    <source>
        <strain evidence="2 3">S 113</strain>
    </source>
</reference>
<proteinExistence type="predicted"/>
<comment type="caution">
    <text evidence="2">The sequence shown here is derived from an EMBL/GenBank/DDBJ whole genome shotgun (WGS) entry which is preliminary data.</text>
</comment>
<sequence>MVAGSPIFQVPPRVVAGSEKAKPVRSRAGARGAVIWAAGFGAGGGGAASAAVPAGRASIGGATFAAPPSSGSGAANSGDAAAS</sequence>
<evidence type="ECO:0000256" key="1">
    <source>
        <dbReference type="SAM" id="MobiDB-lite"/>
    </source>
</evidence>
<evidence type="ECO:0000313" key="2">
    <source>
        <dbReference type="EMBL" id="RXF75525.1"/>
    </source>
</evidence>
<accession>A0A4Q0MPG7</accession>
<protein>
    <submittedName>
        <fullName evidence="2">Uncharacterized protein</fullName>
    </submittedName>
</protein>
<gene>
    <name evidence="2" type="ORF">EK403_01325</name>
</gene>
<organism evidence="2 3">
    <name type="scientific">Hansschlegelia zhihuaiae</name>
    <dbReference type="NCBI Taxonomy" id="405005"/>
    <lineage>
        <taxon>Bacteria</taxon>
        <taxon>Pseudomonadati</taxon>
        <taxon>Pseudomonadota</taxon>
        <taxon>Alphaproteobacteria</taxon>
        <taxon>Hyphomicrobiales</taxon>
        <taxon>Methylopilaceae</taxon>
        <taxon>Hansschlegelia</taxon>
    </lineage>
</organism>
<name>A0A4Q0MPG7_9HYPH</name>
<evidence type="ECO:0000313" key="3">
    <source>
        <dbReference type="Proteomes" id="UP000289708"/>
    </source>
</evidence>
<dbReference type="EMBL" id="RYFI01000001">
    <property type="protein sequence ID" value="RXF75525.1"/>
    <property type="molecule type" value="Genomic_DNA"/>
</dbReference>